<comment type="similarity">
    <text evidence="3">Belongs to the UbiA prenyltransferase family.</text>
</comment>
<dbReference type="STRING" id="1147123.SAMN05443428_10869"/>
<protein>
    <recommendedName>
        <fullName evidence="9">4-hydroxybenzoate polyprenyltransferase</fullName>
        <ecNumber evidence="9">2.5.1.39</ecNumber>
    </recommendedName>
</protein>
<dbReference type="OrthoDB" id="9782418at2"/>
<organism evidence="11 12">
    <name type="scientific">Caloramator quimbayensis</name>
    <dbReference type="NCBI Taxonomy" id="1147123"/>
    <lineage>
        <taxon>Bacteria</taxon>
        <taxon>Bacillati</taxon>
        <taxon>Bacillota</taxon>
        <taxon>Clostridia</taxon>
        <taxon>Eubacteriales</taxon>
        <taxon>Clostridiaceae</taxon>
        <taxon>Caloramator</taxon>
    </lineage>
</organism>
<keyword evidence="5 11" id="KW-0808">Transferase</keyword>
<dbReference type="PANTHER" id="PTHR11048:SF28">
    <property type="entry name" value="4-HYDROXYBENZOATE POLYPRENYLTRANSFERASE, MITOCHONDRIAL"/>
    <property type="match status" value="1"/>
</dbReference>
<dbReference type="InterPro" id="IPR044878">
    <property type="entry name" value="UbiA_sf"/>
</dbReference>
<evidence type="ECO:0000256" key="4">
    <source>
        <dbReference type="ARBA" id="ARBA00022519"/>
    </source>
</evidence>
<dbReference type="InterPro" id="IPR006371">
    <property type="entry name" value="Polyprenyltransferase_UbiA-li"/>
</dbReference>
<dbReference type="EMBL" id="FUYH01000008">
    <property type="protein sequence ID" value="SKA87867.1"/>
    <property type="molecule type" value="Genomic_DNA"/>
</dbReference>
<evidence type="ECO:0000256" key="8">
    <source>
        <dbReference type="ARBA" id="ARBA00023136"/>
    </source>
</evidence>
<dbReference type="AlphaFoldDB" id="A0A1T4XEQ4"/>
<dbReference type="GO" id="GO:0008412">
    <property type="term" value="F:4-hydroxybenzoate polyprenyltransferase activity"/>
    <property type="evidence" value="ECO:0007669"/>
    <property type="project" value="UniProtKB-EC"/>
</dbReference>
<feature type="transmembrane region" description="Helical" evidence="10">
    <location>
        <begin position="12"/>
        <end position="31"/>
    </location>
</feature>
<keyword evidence="7 10" id="KW-1133">Transmembrane helix</keyword>
<feature type="transmembrane region" description="Helical" evidence="10">
    <location>
        <begin position="134"/>
        <end position="154"/>
    </location>
</feature>
<sequence length="286" mass="31818">MVFKKLKTYSELVMFSHTLFSLPFAAISMMWAAKGLPSMKVILWILVAFVGARTGANALNRLIDKDIDAKNPRTAKRHLPKGIVKNYEVVILSIISFSLMALAAFKLNPLCVKLLPLAIIIFIVYSYTKRFTYLCHIILGIACGGAPVGAWIAVTGEIGWPSLVLGAVVMLWVAGFDIIYGSQDYDFDKKEGLYSIPVRFGIKNALQISTIFHIIAILLLIYLYFIMNMGFLYLSGVVIDAILLYIEHRIVSPDNLSNVKIASYSINEVVSVVLFLFTAADILLLR</sequence>
<feature type="transmembrane region" description="Helical" evidence="10">
    <location>
        <begin position="266"/>
        <end position="285"/>
    </location>
</feature>
<comment type="subcellular location">
    <subcellularLocation>
        <location evidence="2">Membrane</location>
        <topology evidence="2">Multi-pass membrane protein</topology>
    </subcellularLocation>
</comment>
<evidence type="ECO:0000313" key="12">
    <source>
        <dbReference type="Proteomes" id="UP000190105"/>
    </source>
</evidence>
<dbReference type="InterPro" id="IPR000537">
    <property type="entry name" value="UbiA_prenyltransferase"/>
</dbReference>
<dbReference type="Gene3D" id="1.10.357.140">
    <property type="entry name" value="UbiA prenyltransferase"/>
    <property type="match status" value="1"/>
</dbReference>
<feature type="transmembrane region" description="Helical" evidence="10">
    <location>
        <begin position="84"/>
        <end position="104"/>
    </location>
</feature>
<feature type="transmembrane region" description="Helical" evidence="10">
    <location>
        <begin position="160"/>
        <end position="180"/>
    </location>
</feature>
<proteinExistence type="inferred from homology"/>
<feature type="transmembrane region" description="Helical" evidence="10">
    <location>
        <begin position="110"/>
        <end position="127"/>
    </location>
</feature>
<dbReference type="PANTHER" id="PTHR11048">
    <property type="entry name" value="PRENYLTRANSFERASES"/>
    <property type="match status" value="1"/>
</dbReference>
<evidence type="ECO:0000256" key="10">
    <source>
        <dbReference type="SAM" id="Phobius"/>
    </source>
</evidence>
<dbReference type="EC" id="2.5.1.39" evidence="9"/>
<dbReference type="GO" id="GO:0006744">
    <property type="term" value="P:ubiquinone biosynthetic process"/>
    <property type="evidence" value="ECO:0007669"/>
    <property type="project" value="TreeGrafter"/>
</dbReference>
<dbReference type="Gene3D" id="1.20.120.1780">
    <property type="entry name" value="UbiA prenyltransferase"/>
    <property type="match status" value="1"/>
</dbReference>
<dbReference type="Pfam" id="PF01040">
    <property type="entry name" value="UbiA"/>
    <property type="match status" value="1"/>
</dbReference>
<evidence type="ECO:0000256" key="7">
    <source>
        <dbReference type="ARBA" id="ARBA00022989"/>
    </source>
</evidence>
<dbReference type="FunFam" id="1.20.120.1780:FF:000001">
    <property type="entry name" value="4-hydroxybenzoate octaprenyltransferase"/>
    <property type="match status" value="1"/>
</dbReference>
<dbReference type="CDD" id="cd13959">
    <property type="entry name" value="PT_UbiA_COQ2"/>
    <property type="match status" value="1"/>
</dbReference>
<keyword evidence="4" id="KW-1003">Cell membrane</keyword>
<evidence type="ECO:0000256" key="5">
    <source>
        <dbReference type="ARBA" id="ARBA00022679"/>
    </source>
</evidence>
<comment type="cofactor">
    <cofactor evidence="1">
        <name>Mg(2+)</name>
        <dbReference type="ChEBI" id="CHEBI:18420"/>
    </cofactor>
</comment>
<dbReference type="InterPro" id="IPR039653">
    <property type="entry name" value="Prenyltransferase"/>
</dbReference>
<reference evidence="12" key="1">
    <citation type="submission" date="2017-02" db="EMBL/GenBank/DDBJ databases">
        <authorList>
            <person name="Varghese N."/>
            <person name="Submissions S."/>
        </authorList>
    </citation>
    <scope>NUCLEOTIDE SEQUENCE [LARGE SCALE GENOMIC DNA]</scope>
    <source>
        <strain evidence="12">USBA 833</strain>
    </source>
</reference>
<dbReference type="GO" id="GO:0005886">
    <property type="term" value="C:plasma membrane"/>
    <property type="evidence" value="ECO:0007669"/>
    <property type="project" value="TreeGrafter"/>
</dbReference>
<gene>
    <name evidence="11" type="ORF">SAMN05443428_10869</name>
</gene>
<dbReference type="NCBIfam" id="TIGR01475">
    <property type="entry name" value="ubiA_other"/>
    <property type="match status" value="1"/>
</dbReference>
<name>A0A1T4XEQ4_9CLOT</name>
<evidence type="ECO:0000256" key="1">
    <source>
        <dbReference type="ARBA" id="ARBA00001946"/>
    </source>
</evidence>
<evidence type="ECO:0000256" key="3">
    <source>
        <dbReference type="ARBA" id="ARBA00005985"/>
    </source>
</evidence>
<evidence type="ECO:0000313" key="11">
    <source>
        <dbReference type="EMBL" id="SKA87867.1"/>
    </source>
</evidence>
<evidence type="ECO:0000256" key="6">
    <source>
        <dbReference type="ARBA" id="ARBA00022692"/>
    </source>
</evidence>
<feature type="transmembrane region" description="Helical" evidence="10">
    <location>
        <begin position="43"/>
        <end position="63"/>
    </location>
</feature>
<keyword evidence="12" id="KW-1185">Reference proteome</keyword>
<dbReference type="RefSeq" id="WP_078696376.1">
    <property type="nucleotide sequence ID" value="NZ_FUYH01000008.1"/>
</dbReference>
<accession>A0A1T4XEQ4</accession>
<keyword evidence="6 10" id="KW-0812">Transmembrane</keyword>
<evidence type="ECO:0000256" key="9">
    <source>
        <dbReference type="ARBA" id="ARBA00034524"/>
    </source>
</evidence>
<dbReference type="FunFam" id="1.10.357.140:FF:000008">
    <property type="entry name" value="4-hydroxybenzoate octaprenyltransferase"/>
    <property type="match status" value="1"/>
</dbReference>
<evidence type="ECO:0000256" key="2">
    <source>
        <dbReference type="ARBA" id="ARBA00004141"/>
    </source>
</evidence>
<keyword evidence="4" id="KW-0997">Cell inner membrane</keyword>
<feature type="transmembrane region" description="Helical" evidence="10">
    <location>
        <begin position="201"/>
        <end position="224"/>
    </location>
</feature>
<keyword evidence="8 10" id="KW-0472">Membrane</keyword>
<dbReference type="Proteomes" id="UP000190105">
    <property type="component" value="Unassembled WGS sequence"/>
</dbReference>